<dbReference type="SUPFAM" id="SSF63825">
    <property type="entry name" value="YWTD domain"/>
    <property type="match status" value="1"/>
</dbReference>
<keyword evidence="1" id="KW-0472">Membrane</keyword>
<evidence type="ECO:0000313" key="3">
    <source>
        <dbReference type="Proteomes" id="UP000229166"/>
    </source>
</evidence>
<sequence>MQVFEFYFNPKLKSDLIFDSFCYEPENIYERKMGGLYLVGLLKNVLPKNLQLLEKIAKLIKGEYYKKTIFTPEKSLKESLKEANNFLEQIAKRGDVSWLGNLSFAILTFTPHHGFWWGVKLNFTKVGGIKIFLLRTGKIIDIDKKLRFQDIEPYPLKIFGNIVSGKLAEGDLILVLTKEISDFFQENLLLNEIAKLPPHHNFGGGLKDILNGKKEELSKISGVCLAISLTKEVGYPAKGWVGRREIILPKISKEFSLKEVFSPFLRFLKFPKIRIPKLDIGALGVKIKPRIFNKKLILVLALIIILLLGFIFSRLEERQKIKIFEKNLEEVKEKLNLAYGLLILENPQAKKEANSLLKEGLEKITSILKETQNLPKELKGQVFSQRDEILEKLYGLNKLERIEGPELFFEFTPHQGPGGGFIPQKILTLGDDLYFFSPYSKDLFKLDKDKKETLLSIDKKFNLAEIFGDSILFFSKPSQIFLLKFGEEKLNQLTILEEPYSDFNFDDFSSFKGNLYFFDKKAGQIIKYPYLGNFQWGRHPPTTLPSFAWAPPEFWLKKSVVGKGISVDGSVWVLAPHQKDGGGAISKYYAGNLQEKIEPNIFPPPKDFSKIFTSPTLPYLYLLEPIQKRIVILSKTGEIVKQFQSEKFDNLLDFAVSKDGKTIWLLNGLRVYQIKL</sequence>
<organism evidence="2 3">
    <name type="scientific">Candidatus Nealsonbacteria bacterium CG_4_10_14_0_2_um_filter_40_15</name>
    <dbReference type="NCBI Taxonomy" id="1974682"/>
    <lineage>
        <taxon>Bacteria</taxon>
        <taxon>Candidatus Nealsoniibacteriota</taxon>
    </lineage>
</organism>
<evidence type="ECO:0000256" key="1">
    <source>
        <dbReference type="SAM" id="Phobius"/>
    </source>
</evidence>
<dbReference type="AlphaFoldDB" id="A0A2M7UTV0"/>
<protein>
    <submittedName>
        <fullName evidence="2">Uncharacterized protein</fullName>
    </submittedName>
</protein>
<gene>
    <name evidence="2" type="ORF">COX92_02525</name>
</gene>
<dbReference type="EMBL" id="PFOZ01000051">
    <property type="protein sequence ID" value="PIZ86821.1"/>
    <property type="molecule type" value="Genomic_DNA"/>
</dbReference>
<name>A0A2M7UTV0_9BACT</name>
<comment type="caution">
    <text evidence="2">The sequence shown here is derived from an EMBL/GenBank/DDBJ whole genome shotgun (WGS) entry which is preliminary data.</text>
</comment>
<keyword evidence="1" id="KW-1133">Transmembrane helix</keyword>
<dbReference type="Proteomes" id="UP000229166">
    <property type="component" value="Unassembled WGS sequence"/>
</dbReference>
<evidence type="ECO:0000313" key="2">
    <source>
        <dbReference type="EMBL" id="PIZ86821.1"/>
    </source>
</evidence>
<accession>A0A2M7UTV0</accession>
<reference evidence="3" key="1">
    <citation type="submission" date="2017-09" db="EMBL/GenBank/DDBJ databases">
        <title>Depth-based differentiation of microbial function through sediment-hosted aquifers and enrichment of novel symbionts in the deep terrestrial subsurface.</title>
        <authorList>
            <person name="Probst A.J."/>
            <person name="Ladd B."/>
            <person name="Jarett J.K."/>
            <person name="Geller-Mcgrath D.E."/>
            <person name="Sieber C.M.K."/>
            <person name="Emerson J.B."/>
            <person name="Anantharaman K."/>
            <person name="Thomas B.C."/>
            <person name="Malmstrom R."/>
            <person name="Stieglmeier M."/>
            <person name="Klingl A."/>
            <person name="Woyke T."/>
            <person name="Ryan C.M."/>
            <person name="Banfield J.F."/>
        </authorList>
    </citation>
    <scope>NUCLEOTIDE SEQUENCE [LARGE SCALE GENOMIC DNA]</scope>
</reference>
<feature type="transmembrane region" description="Helical" evidence="1">
    <location>
        <begin position="296"/>
        <end position="315"/>
    </location>
</feature>
<proteinExistence type="predicted"/>
<keyword evidence="1" id="KW-0812">Transmembrane</keyword>